<evidence type="ECO:0000256" key="2">
    <source>
        <dbReference type="ARBA" id="ARBA00022723"/>
    </source>
</evidence>
<dbReference type="Gene3D" id="3.90.180.10">
    <property type="entry name" value="Medium-chain alcohol dehydrogenases, catalytic domain"/>
    <property type="match status" value="1"/>
</dbReference>
<dbReference type="Gene3D" id="3.40.50.720">
    <property type="entry name" value="NAD(P)-binding Rossmann-like Domain"/>
    <property type="match status" value="1"/>
</dbReference>
<dbReference type="InterPro" id="IPR020843">
    <property type="entry name" value="ER"/>
</dbReference>
<accession>A0A8A3PPB7</accession>
<evidence type="ECO:0000313" key="7">
    <source>
        <dbReference type="EMBL" id="QSZ37278.1"/>
    </source>
</evidence>
<dbReference type="InterPro" id="IPR013154">
    <property type="entry name" value="ADH-like_N"/>
</dbReference>
<sequence length="258" mass="27655">MVSTIAFKGSPNGHIIQAQIPRPPLQTSQVLVKIHKAGFCGSDLHYTEKDMVLGHEGAGVVQELGPGARFLKVGDRVGFGWFHDSCGKCSTCIAGDNCHCLTTAHFFGLTELDQGGFSTHAIWKEDFLYPIPASMSLSTAAPFMCAGIAVWAPLARYGLKPSDRVGVVGIGALGHLAIQFASKMGCDVVAFSASEDKREEALGLGAREFVVTRGDEEIDLKGPKINHLLVTGSRLPSWGKYVLLFLLSSHVESPPHPQ</sequence>
<dbReference type="GO" id="GO:0008270">
    <property type="term" value="F:zinc ion binding"/>
    <property type="evidence" value="ECO:0007669"/>
    <property type="project" value="InterPro"/>
</dbReference>
<keyword evidence="4" id="KW-0560">Oxidoreductase</keyword>
<evidence type="ECO:0000259" key="6">
    <source>
        <dbReference type="SMART" id="SM00829"/>
    </source>
</evidence>
<dbReference type="SUPFAM" id="SSF50129">
    <property type="entry name" value="GroES-like"/>
    <property type="match status" value="1"/>
</dbReference>
<dbReference type="OrthoDB" id="1879366at2759"/>
<dbReference type="InterPro" id="IPR002328">
    <property type="entry name" value="ADH_Zn_CS"/>
</dbReference>
<gene>
    <name evidence="7" type="ORF">DSL72_009372</name>
</gene>
<evidence type="ECO:0000256" key="5">
    <source>
        <dbReference type="RuleBase" id="RU361277"/>
    </source>
</evidence>
<name>A0A8A3PPB7_9HELO</name>
<dbReference type="Pfam" id="PF00107">
    <property type="entry name" value="ADH_zinc_N"/>
    <property type="match status" value="1"/>
</dbReference>
<reference evidence="7" key="1">
    <citation type="submission" date="2020-10" db="EMBL/GenBank/DDBJ databases">
        <title>Genome Sequence of Monilinia vaccinii-corymbosi Sheds Light on Mummy Berry Disease Infection of Blueberry and Mating Type.</title>
        <authorList>
            <person name="Yow A.G."/>
            <person name="Zhang Y."/>
            <person name="Bansal K."/>
            <person name="Eacker S.M."/>
            <person name="Sullivan S."/>
            <person name="Liachko I."/>
            <person name="Cubeta M.A."/>
            <person name="Rollins J.A."/>
            <person name="Ashrafi H."/>
        </authorList>
    </citation>
    <scope>NUCLEOTIDE SEQUENCE</scope>
    <source>
        <strain evidence="7">RL-1</strain>
    </source>
</reference>
<dbReference type="GO" id="GO:0016616">
    <property type="term" value="F:oxidoreductase activity, acting on the CH-OH group of donors, NAD or NADP as acceptor"/>
    <property type="evidence" value="ECO:0007669"/>
    <property type="project" value="InterPro"/>
</dbReference>
<evidence type="ECO:0000256" key="3">
    <source>
        <dbReference type="ARBA" id="ARBA00022833"/>
    </source>
</evidence>
<comment type="similarity">
    <text evidence="5">Belongs to the zinc-containing alcohol dehydrogenase family.</text>
</comment>
<proteinExistence type="inferred from homology"/>
<evidence type="ECO:0000256" key="4">
    <source>
        <dbReference type="ARBA" id="ARBA00023002"/>
    </source>
</evidence>
<keyword evidence="3 5" id="KW-0862">Zinc</keyword>
<dbReference type="Pfam" id="PF08240">
    <property type="entry name" value="ADH_N"/>
    <property type="match status" value="1"/>
</dbReference>
<dbReference type="InterPro" id="IPR011032">
    <property type="entry name" value="GroES-like_sf"/>
</dbReference>
<dbReference type="AlphaFoldDB" id="A0A8A3PPB7"/>
<comment type="cofactor">
    <cofactor evidence="1 5">
        <name>Zn(2+)</name>
        <dbReference type="ChEBI" id="CHEBI:29105"/>
    </cofactor>
</comment>
<dbReference type="InterPro" id="IPR013149">
    <property type="entry name" value="ADH-like_C"/>
</dbReference>
<dbReference type="EMBL" id="CP063412">
    <property type="protein sequence ID" value="QSZ37278.1"/>
    <property type="molecule type" value="Genomic_DNA"/>
</dbReference>
<evidence type="ECO:0000256" key="1">
    <source>
        <dbReference type="ARBA" id="ARBA00001947"/>
    </source>
</evidence>
<dbReference type="SMART" id="SM00829">
    <property type="entry name" value="PKS_ER"/>
    <property type="match status" value="1"/>
</dbReference>
<protein>
    <recommendedName>
        <fullName evidence="6">Enoyl reductase (ER) domain-containing protein</fullName>
    </recommendedName>
</protein>
<dbReference type="InterPro" id="IPR036291">
    <property type="entry name" value="NAD(P)-bd_dom_sf"/>
</dbReference>
<feature type="domain" description="Enoyl reductase (ER)" evidence="6">
    <location>
        <begin position="9"/>
        <end position="251"/>
    </location>
</feature>
<dbReference type="SUPFAM" id="SSF51735">
    <property type="entry name" value="NAD(P)-binding Rossmann-fold domains"/>
    <property type="match status" value="1"/>
</dbReference>
<dbReference type="PANTHER" id="PTHR42683">
    <property type="entry name" value="ALDEHYDE REDUCTASE"/>
    <property type="match status" value="1"/>
</dbReference>
<evidence type="ECO:0000313" key="8">
    <source>
        <dbReference type="Proteomes" id="UP000672032"/>
    </source>
</evidence>
<dbReference type="InterPro" id="IPR029752">
    <property type="entry name" value="D-isomer_DH_CS1"/>
</dbReference>
<dbReference type="InterPro" id="IPR047109">
    <property type="entry name" value="CAD-like"/>
</dbReference>
<dbReference type="Proteomes" id="UP000672032">
    <property type="component" value="Chromosome 8"/>
</dbReference>
<dbReference type="PROSITE" id="PS00065">
    <property type="entry name" value="D_2_HYDROXYACID_DH_1"/>
    <property type="match status" value="1"/>
</dbReference>
<keyword evidence="8" id="KW-1185">Reference proteome</keyword>
<organism evidence="7 8">
    <name type="scientific">Monilinia vaccinii-corymbosi</name>
    <dbReference type="NCBI Taxonomy" id="61207"/>
    <lineage>
        <taxon>Eukaryota</taxon>
        <taxon>Fungi</taxon>
        <taxon>Dikarya</taxon>
        <taxon>Ascomycota</taxon>
        <taxon>Pezizomycotina</taxon>
        <taxon>Leotiomycetes</taxon>
        <taxon>Helotiales</taxon>
        <taxon>Sclerotiniaceae</taxon>
        <taxon>Monilinia</taxon>
    </lineage>
</organism>
<dbReference type="PROSITE" id="PS00059">
    <property type="entry name" value="ADH_ZINC"/>
    <property type="match status" value="1"/>
</dbReference>
<keyword evidence="2 5" id="KW-0479">Metal-binding</keyword>